<feature type="domain" description="Neurotransmitter-gated ion-channel transmembrane" evidence="2">
    <location>
        <begin position="106"/>
        <end position="204"/>
    </location>
</feature>
<feature type="transmembrane region" description="Helical" evidence="1">
    <location>
        <begin position="222"/>
        <end position="241"/>
    </location>
</feature>
<dbReference type="FunFam" id="1.20.58.390:FF:000024">
    <property type="entry name" value="Glutamate-gated chloride channel alpha"/>
    <property type="match status" value="1"/>
</dbReference>
<proteinExistence type="predicted"/>
<dbReference type="GO" id="GO:0016020">
    <property type="term" value="C:membrane"/>
    <property type="evidence" value="ECO:0007669"/>
    <property type="project" value="InterPro"/>
</dbReference>
<dbReference type="GO" id="GO:0005230">
    <property type="term" value="F:extracellular ligand-gated monoatomic ion channel activity"/>
    <property type="evidence" value="ECO:0007669"/>
    <property type="project" value="UniProtKB-ARBA"/>
</dbReference>
<dbReference type="SUPFAM" id="SSF90112">
    <property type="entry name" value="Neurotransmitter-gated ion-channel transmembrane pore"/>
    <property type="match status" value="1"/>
</dbReference>
<dbReference type="InterPro" id="IPR006201">
    <property type="entry name" value="Neur_channel"/>
</dbReference>
<dbReference type="PANTHER" id="PTHR18945">
    <property type="entry name" value="NEUROTRANSMITTER GATED ION CHANNEL"/>
    <property type="match status" value="1"/>
</dbReference>
<dbReference type="Gene3D" id="1.20.58.390">
    <property type="entry name" value="Neurotransmitter-gated ion-channel transmembrane domain"/>
    <property type="match status" value="1"/>
</dbReference>
<feature type="transmembrane region" description="Helical" evidence="1">
    <location>
        <begin position="164"/>
        <end position="187"/>
    </location>
</feature>
<keyword evidence="4" id="KW-1185">Reference proteome</keyword>
<feature type="transmembrane region" description="Helical" evidence="1">
    <location>
        <begin position="35"/>
        <end position="55"/>
    </location>
</feature>
<dbReference type="InterPro" id="IPR038050">
    <property type="entry name" value="Neuro_actylchol_rec"/>
</dbReference>
<comment type="caution">
    <text evidence="3">The sequence shown here is derived from an EMBL/GenBank/DDBJ whole genome shotgun (WGS) entry which is preliminary data.</text>
</comment>
<dbReference type="OrthoDB" id="442503at2759"/>
<evidence type="ECO:0000259" key="2">
    <source>
        <dbReference type="Pfam" id="PF02932"/>
    </source>
</evidence>
<dbReference type="STRING" id="29170.A0A368H6T9"/>
<protein>
    <submittedName>
        <fullName evidence="3">Neurotransmitter-gated ion-channel transmembrane region</fullName>
    </submittedName>
</protein>
<gene>
    <name evidence="3" type="ORF">ANCCAN_02492</name>
</gene>
<evidence type="ECO:0000256" key="1">
    <source>
        <dbReference type="SAM" id="Phobius"/>
    </source>
</evidence>
<dbReference type="EMBL" id="JOJR01000014">
    <property type="protein sequence ID" value="RCN51339.1"/>
    <property type="molecule type" value="Genomic_DNA"/>
</dbReference>
<organism evidence="3 4">
    <name type="scientific">Ancylostoma caninum</name>
    <name type="common">Dog hookworm</name>
    <dbReference type="NCBI Taxonomy" id="29170"/>
    <lineage>
        <taxon>Eukaryota</taxon>
        <taxon>Metazoa</taxon>
        <taxon>Ecdysozoa</taxon>
        <taxon>Nematoda</taxon>
        <taxon>Chromadorea</taxon>
        <taxon>Rhabditida</taxon>
        <taxon>Rhabditina</taxon>
        <taxon>Rhabditomorpha</taxon>
        <taxon>Strongyloidea</taxon>
        <taxon>Ancylostomatidae</taxon>
        <taxon>Ancylostomatinae</taxon>
        <taxon>Ancylostoma</taxon>
    </lineage>
</organism>
<feature type="transmembrane region" description="Helical" evidence="1">
    <location>
        <begin position="67"/>
        <end position="89"/>
    </location>
</feature>
<evidence type="ECO:0000313" key="3">
    <source>
        <dbReference type="EMBL" id="RCN51339.1"/>
    </source>
</evidence>
<accession>A0A368H6T9</accession>
<reference evidence="3 4" key="1">
    <citation type="submission" date="2014-10" db="EMBL/GenBank/DDBJ databases">
        <title>Draft genome of the hookworm Ancylostoma caninum.</title>
        <authorList>
            <person name="Mitreva M."/>
        </authorList>
    </citation>
    <scope>NUCLEOTIDE SEQUENCE [LARGE SCALE GENOMIC DNA]</scope>
    <source>
        <strain evidence="3 4">Baltimore</strain>
    </source>
</reference>
<dbReference type="CDD" id="cd19049">
    <property type="entry name" value="LGIC_TM_anion"/>
    <property type="match status" value="1"/>
</dbReference>
<dbReference type="InterPro" id="IPR006029">
    <property type="entry name" value="Neurotrans-gated_channel_TM"/>
</dbReference>
<name>A0A368H6T9_ANCCA</name>
<feature type="transmembrane region" description="Helical" evidence="1">
    <location>
        <begin position="101"/>
        <end position="123"/>
    </location>
</feature>
<dbReference type="Proteomes" id="UP000252519">
    <property type="component" value="Unassembled WGS sequence"/>
</dbReference>
<dbReference type="InterPro" id="IPR006028">
    <property type="entry name" value="GABAA/Glycine_rcpt"/>
</dbReference>
<dbReference type="AlphaFoldDB" id="A0A368H6T9"/>
<dbReference type="InterPro" id="IPR036719">
    <property type="entry name" value="Neuro-gated_channel_TM_sf"/>
</dbReference>
<keyword evidence="1 3" id="KW-0812">Transmembrane</keyword>
<dbReference type="GO" id="GO:0004888">
    <property type="term" value="F:transmembrane signaling receptor activity"/>
    <property type="evidence" value="ECO:0007669"/>
    <property type="project" value="InterPro"/>
</dbReference>
<keyword evidence="1" id="KW-1133">Transmembrane helix</keyword>
<feature type="non-terminal residue" evidence="3">
    <location>
        <position position="1"/>
    </location>
</feature>
<evidence type="ECO:0000313" key="4">
    <source>
        <dbReference type="Proteomes" id="UP000252519"/>
    </source>
</evidence>
<keyword evidence="1" id="KW-0472">Membrane</keyword>
<dbReference type="Pfam" id="PF02932">
    <property type="entry name" value="Neur_chan_memb"/>
    <property type="match status" value="1"/>
</dbReference>
<sequence length="255" mass="29417">LFIPRHIYGILDSLFATFQNTDGKRKNLYRSRTDFANRCLLFCSAMCVPGTAHQLQIQDDGYGIKLYTSLLACFDVFVHYFASGAYSCLRTIIELKREFSYYLLQLYIPSFMLVAVSWVSFWLDKDSVPARVTLGVTTLLTMTTQASGVNANLPPVSYTKAIDIWIGVCLAFIFGALLEFALVNWAARQDIAVQTSRARQQNLHMLFRVSYLFQENSRRIDLISRVMFPSFFMVFNVTYWWRYLTPYLAVQAQLE</sequence>
<dbReference type="PRINTS" id="PR00253">
    <property type="entry name" value="GABAARECEPTR"/>
</dbReference>